<accession>A0AAN6YWA3</accession>
<evidence type="ECO:0000313" key="2">
    <source>
        <dbReference type="Proteomes" id="UP001302812"/>
    </source>
</evidence>
<sequence length="199" mass="21744">MILEYSMTAKPRLHTRKIHDTYNGISHIPLATHVCARARSGGSDQPLGPRPDQVFSITLFYAANRACEIYRSVDDFVTLGRALTTSFYSPAQLSPFPAMLLLPSSPSCTEKEDDTRTAATTSPAICLCTSTAPCSALPYSPASTDRREATAARLSLELNRFLEDVLGRMRGESRHGLDSSAMAALERFLRRRAGDCGGR</sequence>
<organism evidence="1 2">
    <name type="scientific">Canariomyces notabilis</name>
    <dbReference type="NCBI Taxonomy" id="2074819"/>
    <lineage>
        <taxon>Eukaryota</taxon>
        <taxon>Fungi</taxon>
        <taxon>Dikarya</taxon>
        <taxon>Ascomycota</taxon>
        <taxon>Pezizomycotina</taxon>
        <taxon>Sordariomycetes</taxon>
        <taxon>Sordariomycetidae</taxon>
        <taxon>Sordariales</taxon>
        <taxon>Chaetomiaceae</taxon>
        <taxon>Canariomyces</taxon>
    </lineage>
</organism>
<comment type="caution">
    <text evidence="1">The sequence shown here is derived from an EMBL/GenBank/DDBJ whole genome shotgun (WGS) entry which is preliminary data.</text>
</comment>
<dbReference type="Proteomes" id="UP001302812">
    <property type="component" value="Unassembled WGS sequence"/>
</dbReference>
<reference evidence="1" key="2">
    <citation type="submission" date="2023-05" db="EMBL/GenBank/DDBJ databases">
        <authorList>
            <consortium name="Lawrence Berkeley National Laboratory"/>
            <person name="Steindorff A."/>
            <person name="Hensen N."/>
            <person name="Bonometti L."/>
            <person name="Westerberg I."/>
            <person name="Brannstrom I.O."/>
            <person name="Guillou S."/>
            <person name="Cros-Aarteil S."/>
            <person name="Calhoun S."/>
            <person name="Haridas S."/>
            <person name="Kuo A."/>
            <person name="Mondo S."/>
            <person name="Pangilinan J."/>
            <person name="Riley R."/>
            <person name="Labutti K."/>
            <person name="Andreopoulos B."/>
            <person name="Lipzen A."/>
            <person name="Chen C."/>
            <person name="Yanf M."/>
            <person name="Daum C."/>
            <person name="Ng V."/>
            <person name="Clum A."/>
            <person name="Ohm R."/>
            <person name="Martin F."/>
            <person name="Silar P."/>
            <person name="Natvig D."/>
            <person name="Lalanne C."/>
            <person name="Gautier V."/>
            <person name="Ament-Velasquez S.L."/>
            <person name="Kruys A."/>
            <person name="Hutchinson M.I."/>
            <person name="Powell A.J."/>
            <person name="Barry K."/>
            <person name="Miller A.N."/>
            <person name="Grigoriev I.V."/>
            <person name="Debuchy R."/>
            <person name="Gladieux P."/>
            <person name="Thoren M.H."/>
            <person name="Johannesson H."/>
        </authorList>
    </citation>
    <scope>NUCLEOTIDE SEQUENCE</scope>
    <source>
        <strain evidence="1">CBS 508.74</strain>
    </source>
</reference>
<dbReference type="GeneID" id="89933127"/>
<name>A0AAN6YWA3_9PEZI</name>
<keyword evidence="2" id="KW-1185">Reference proteome</keyword>
<protein>
    <submittedName>
        <fullName evidence="1">Uncharacterized protein</fullName>
    </submittedName>
</protein>
<evidence type="ECO:0000313" key="1">
    <source>
        <dbReference type="EMBL" id="KAK4116435.1"/>
    </source>
</evidence>
<dbReference type="RefSeq" id="XP_064674005.1">
    <property type="nucleotide sequence ID" value="XM_064809004.1"/>
</dbReference>
<reference evidence="1" key="1">
    <citation type="journal article" date="2023" name="Mol. Phylogenet. Evol.">
        <title>Genome-scale phylogeny and comparative genomics of the fungal order Sordariales.</title>
        <authorList>
            <person name="Hensen N."/>
            <person name="Bonometti L."/>
            <person name="Westerberg I."/>
            <person name="Brannstrom I.O."/>
            <person name="Guillou S."/>
            <person name="Cros-Aarteil S."/>
            <person name="Calhoun S."/>
            <person name="Haridas S."/>
            <person name="Kuo A."/>
            <person name="Mondo S."/>
            <person name="Pangilinan J."/>
            <person name="Riley R."/>
            <person name="LaButti K."/>
            <person name="Andreopoulos B."/>
            <person name="Lipzen A."/>
            <person name="Chen C."/>
            <person name="Yan M."/>
            <person name="Daum C."/>
            <person name="Ng V."/>
            <person name="Clum A."/>
            <person name="Steindorff A."/>
            <person name="Ohm R.A."/>
            <person name="Martin F."/>
            <person name="Silar P."/>
            <person name="Natvig D.O."/>
            <person name="Lalanne C."/>
            <person name="Gautier V."/>
            <person name="Ament-Velasquez S.L."/>
            <person name="Kruys A."/>
            <person name="Hutchinson M.I."/>
            <person name="Powell A.J."/>
            <person name="Barry K."/>
            <person name="Miller A.N."/>
            <person name="Grigoriev I.V."/>
            <person name="Debuchy R."/>
            <person name="Gladieux P."/>
            <person name="Hiltunen Thoren M."/>
            <person name="Johannesson H."/>
        </authorList>
    </citation>
    <scope>NUCLEOTIDE SEQUENCE</scope>
    <source>
        <strain evidence="1">CBS 508.74</strain>
    </source>
</reference>
<dbReference type="EMBL" id="MU853333">
    <property type="protein sequence ID" value="KAK4116435.1"/>
    <property type="molecule type" value="Genomic_DNA"/>
</dbReference>
<proteinExistence type="predicted"/>
<gene>
    <name evidence="1" type="ORF">N656DRAFT_250284</name>
</gene>
<dbReference type="AlphaFoldDB" id="A0AAN6YWA3"/>